<dbReference type="GO" id="GO:0006890">
    <property type="term" value="P:retrograde vesicle-mediated transport, Golgi to endoplasmic reticulum"/>
    <property type="evidence" value="ECO:0007669"/>
    <property type="project" value="TreeGrafter"/>
</dbReference>
<dbReference type="InterPro" id="IPR008962">
    <property type="entry name" value="PapD-like_sf"/>
</dbReference>
<dbReference type="PROSITE" id="PS50082">
    <property type="entry name" value="WD_REPEATS_2"/>
    <property type="match status" value="1"/>
</dbReference>
<dbReference type="SUPFAM" id="SSF50978">
    <property type="entry name" value="WD40 repeat-like"/>
    <property type="match status" value="1"/>
</dbReference>
<keyword evidence="1 3" id="KW-0853">WD repeat</keyword>
<dbReference type="InterPro" id="IPR050844">
    <property type="entry name" value="Coatomer_complex_subunit"/>
</dbReference>
<dbReference type="PROSITE" id="PS50294">
    <property type="entry name" value="WD_REPEATS_REGION"/>
    <property type="match status" value="1"/>
</dbReference>
<keyword evidence="2" id="KW-0677">Repeat</keyword>
<evidence type="ECO:0000256" key="1">
    <source>
        <dbReference type="ARBA" id="ARBA00022574"/>
    </source>
</evidence>
<dbReference type="Pfam" id="PF00400">
    <property type="entry name" value="WD40"/>
    <property type="match status" value="3"/>
</dbReference>
<reference evidence="5" key="1">
    <citation type="submission" date="2023-07" db="EMBL/GenBank/DDBJ databases">
        <title>A chromosome-level genome assembly of Lolium multiflorum.</title>
        <authorList>
            <person name="Chen Y."/>
            <person name="Copetti D."/>
            <person name="Kolliker R."/>
            <person name="Studer B."/>
        </authorList>
    </citation>
    <scope>NUCLEOTIDE SEQUENCE</scope>
    <source>
        <strain evidence="5">02402/16</strain>
        <tissue evidence="5">Leaf</tissue>
    </source>
</reference>
<dbReference type="Proteomes" id="UP001231189">
    <property type="component" value="Unassembled WGS sequence"/>
</dbReference>
<dbReference type="Gene3D" id="2.60.40.10">
    <property type="entry name" value="Immunoglobulins"/>
    <property type="match status" value="1"/>
</dbReference>
<dbReference type="Pfam" id="PF00635">
    <property type="entry name" value="Motile_Sperm"/>
    <property type="match status" value="1"/>
</dbReference>
<proteinExistence type="predicted"/>
<dbReference type="GO" id="GO:0006891">
    <property type="term" value="P:intra-Golgi vesicle-mediated transport"/>
    <property type="evidence" value="ECO:0007669"/>
    <property type="project" value="TreeGrafter"/>
</dbReference>
<sequence length="525" mass="59088">MIPVDGDLLAIQPLELRFPFQLYKPNSCSLDLTNNTDERVAFTLGEKTEKSPFFTNLPTCGIIPPRSTCTLVVITGEHTELPEETNFDLILRSGISGDKYAVRFEDINECDNLFVDLKETGNVVHEVELRTVSCPQGDITNEPMYDRMMSTLWKFSKCPPILDAHPTERWILTGGSEGYVQMRDLGRKDYFQVAEGSGMHSGFSFEIMAPFTRVKSLNSVVKFLKLIVRKQWFLVGTSDGFIHVCSYGTKIQQITNFRASKSPLTSIAIHPTEPYVLSSAEDSPIKLWNWDKGWECTQTYEDEHSRTIHQVTFNPKDSDTFASASSDHTVKQYLISGSDDFSIKICDLHKRACVHTIEDLMSPVISLVSLPDRPYLIIGLQDGTVHLWNSSYFEFERIFNFGYQSTFSSICPLGSGRVVIGREDKILIIDTDNVKPATINLNHVPEEDMDNFSKERDTLVYAVKSYVVSEAQLMLKEPKENLQQAPQAVLGTGTASELSAPQPMKELSEEELMALTCLSLGRLQV</sequence>
<comment type="caution">
    <text evidence="5">The sequence shown here is derived from an EMBL/GenBank/DDBJ whole genome shotgun (WGS) entry which is preliminary data.</text>
</comment>
<dbReference type="PANTHER" id="PTHR19876:SF68">
    <property type="entry name" value="COATOMER SUBUNIT BETA'-2"/>
    <property type="match status" value="1"/>
</dbReference>
<protein>
    <recommendedName>
        <fullName evidence="4">MSP domain-containing protein</fullName>
    </recommendedName>
</protein>
<dbReference type="SUPFAM" id="SSF49354">
    <property type="entry name" value="PapD-like"/>
    <property type="match status" value="1"/>
</dbReference>
<evidence type="ECO:0000256" key="2">
    <source>
        <dbReference type="ARBA" id="ARBA00022737"/>
    </source>
</evidence>
<organism evidence="5 6">
    <name type="scientific">Lolium multiflorum</name>
    <name type="common">Italian ryegrass</name>
    <name type="synonym">Lolium perenne subsp. multiflorum</name>
    <dbReference type="NCBI Taxonomy" id="4521"/>
    <lineage>
        <taxon>Eukaryota</taxon>
        <taxon>Viridiplantae</taxon>
        <taxon>Streptophyta</taxon>
        <taxon>Embryophyta</taxon>
        <taxon>Tracheophyta</taxon>
        <taxon>Spermatophyta</taxon>
        <taxon>Magnoliopsida</taxon>
        <taxon>Liliopsida</taxon>
        <taxon>Poales</taxon>
        <taxon>Poaceae</taxon>
        <taxon>BOP clade</taxon>
        <taxon>Pooideae</taxon>
        <taxon>Poodae</taxon>
        <taxon>Poeae</taxon>
        <taxon>Poeae Chloroplast Group 2 (Poeae type)</taxon>
        <taxon>Loliodinae</taxon>
        <taxon>Loliinae</taxon>
        <taxon>Lolium</taxon>
    </lineage>
</organism>
<dbReference type="InterPro" id="IPR015943">
    <property type="entry name" value="WD40/YVTN_repeat-like_dom_sf"/>
</dbReference>
<dbReference type="InterPro" id="IPR001680">
    <property type="entry name" value="WD40_rpt"/>
</dbReference>
<dbReference type="InterPro" id="IPR000535">
    <property type="entry name" value="MSP_dom"/>
</dbReference>
<dbReference type="Gene3D" id="2.130.10.10">
    <property type="entry name" value="YVTN repeat-like/Quinoprotein amine dehydrogenase"/>
    <property type="match status" value="2"/>
</dbReference>
<dbReference type="GO" id="GO:0006888">
    <property type="term" value="P:endoplasmic reticulum to Golgi vesicle-mediated transport"/>
    <property type="evidence" value="ECO:0007669"/>
    <property type="project" value="TreeGrafter"/>
</dbReference>
<evidence type="ECO:0000313" key="5">
    <source>
        <dbReference type="EMBL" id="KAK1607036.1"/>
    </source>
</evidence>
<dbReference type="GO" id="GO:0030126">
    <property type="term" value="C:COPI vesicle coat"/>
    <property type="evidence" value="ECO:0007669"/>
    <property type="project" value="TreeGrafter"/>
</dbReference>
<feature type="domain" description="MSP" evidence="4">
    <location>
        <begin position="8"/>
        <end position="132"/>
    </location>
</feature>
<dbReference type="SMART" id="SM00320">
    <property type="entry name" value="WD40"/>
    <property type="match status" value="3"/>
</dbReference>
<dbReference type="InterPro" id="IPR036322">
    <property type="entry name" value="WD40_repeat_dom_sf"/>
</dbReference>
<gene>
    <name evidence="5" type="ORF">QYE76_030709</name>
</gene>
<evidence type="ECO:0000313" key="6">
    <source>
        <dbReference type="Proteomes" id="UP001231189"/>
    </source>
</evidence>
<accession>A0AAD8QQD1</accession>
<dbReference type="InterPro" id="IPR013783">
    <property type="entry name" value="Ig-like_fold"/>
</dbReference>
<name>A0AAD8QQD1_LOLMU</name>
<evidence type="ECO:0000256" key="3">
    <source>
        <dbReference type="PROSITE-ProRule" id="PRU00221"/>
    </source>
</evidence>
<feature type="repeat" description="WD" evidence="3">
    <location>
        <begin position="257"/>
        <end position="289"/>
    </location>
</feature>
<dbReference type="AlphaFoldDB" id="A0AAD8QQD1"/>
<dbReference type="PROSITE" id="PS50202">
    <property type="entry name" value="MSP"/>
    <property type="match status" value="1"/>
</dbReference>
<dbReference type="PANTHER" id="PTHR19876">
    <property type="entry name" value="COATOMER"/>
    <property type="match status" value="1"/>
</dbReference>
<dbReference type="GO" id="GO:0006886">
    <property type="term" value="P:intracellular protein transport"/>
    <property type="evidence" value="ECO:0007669"/>
    <property type="project" value="TreeGrafter"/>
</dbReference>
<keyword evidence="6" id="KW-1185">Reference proteome</keyword>
<dbReference type="EMBL" id="JAUUTY010000007">
    <property type="protein sequence ID" value="KAK1607036.1"/>
    <property type="molecule type" value="Genomic_DNA"/>
</dbReference>
<evidence type="ECO:0000259" key="4">
    <source>
        <dbReference type="PROSITE" id="PS50202"/>
    </source>
</evidence>